<dbReference type="STRING" id="708187.A0A1Q8S2M7"/>
<dbReference type="InterPro" id="IPR000719">
    <property type="entry name" value="Prot_kinase_dom"/>
</dbReference>
<evidence type="ECO:0000259" key="4">
    <source>
        <dbReference type="PROSITE" id="PS50011"/>
    </source>
</evidence>
<evidence type="ECO:0000313" key="6">
    <source>
        <dbReference type="Proteomes" id="UP000186583"/>
    </source>
</evidence>
<keyword evidence="5" id="KW-0418">Kinase</keyword>
<dbReference type="OrthoDB" id="5979581at2759"/>
<keyword evidence="5" id="KW-0808">Transferase</keyword>
<keyword evidence="2" id="KW-0547">Nucleotide-binding</keyword>
<protein>
    <submittedName>
        <fullName evidence="5">Serine/threonine-protein kinase cst-1</fullName>
    </submittedName>
</protein>
<keyword evidence="3" id="KW-0067">ATP-binding</keyword>
<evidence type="ECO:0000256" key="2">
    <source>
        <dbReference type="ARBA" id="ARBA00022741"/>
    </source>
</evidence>
<comment type="caution">
    <text evidence="5">The sequence shown here is derived from an EMBL/GenBank/DDBJ whole genome shotgun (WGS) entry which is preliminary data.</text>
</comment>
<dbReference type="GO" id="GO:0005524">
    <property type="term" value="F:ATP binding"/>
    <property type="evidence" value="ECO:0007669"/>
    <property type="project" value="UniProtKB-KW"/>
</dbReference>
<dbReference type="Gene3D" id="1.10.510.10">
    <property type="entry name" value="Transferase(Phosphotransferase) domain 1"/>
    <property type="match status" value="1"/>
</dbReference>
<reference evidence="5 6" key="1">
    <citation type="submission" date="2016-11" db="EMBL/GenBank/DDBJ databases">
        <title>Draft Genome Assembly of Colletotrichum chlorophyti a pathogen of herbaceous plants.</title>
        <authorList>
            <person name="Gan P."/>
            <person name="Narusaka M."/>
            <person name="Tsushima A."/>
            <person name="Narusaka Y."/>
            <person name="Takano Y."/>
            <person name="Shirasu K."/>
        </authorList>
    </citation>
    <scope>NUCLEOTIDE SEQUENCE [LARGE SCALE GENOMIC DNA]</scope>
    <source>
        <strain evidence="5 6">NTL11</strain>
    </source>
</reference>
<proteinExistence type="predicted"/>
<evidence type="ECO:0000313" key="5">
    <source>
        <dbReference type="EMBL" id="OLN95709.1"/>
    </source>
</evidence>
<dbReference type="PROSITE" id="PS50011">
    <property type="entry name" value="PROTEIN_KINASE_DOM"/>
    <property type="match status" value="1"/>
</dbReference>
<name>A0A1Q8S2M7_9PEZI</name>
<accession>A0A1Q8S2M7</accession>
<evidence type="ECO:0000256" key="1">
    <source>
        <dbReference type="ARBA" id="ARBA00022527"/>
    </source>
</evidence>
<dbReference type="SMART" id="SM00220">
    <property type="entry name" value="S_TKc"/>
    <property type="match status" value="1"/>
</dbReference>
<feature type="domain" description="Protein kinase" evidence="4">
    <location>
        <begin position="1"/>
        <end position="301"/>
    </location>
</feature>
<dbReference type="InterPro" id="IPR050117">
    <property type="entry name" value="MAPK"/>
</dbReference>
<dbReference type="PANTHER" id="PTHR24055">
    <property type="entry name" value="MITOGEN-ACTIVATED PROTEIN KINASE"/>
    <property type="match status" value="1"/>
</dbReference>
<gene>
    <name evidence="5" type="ORF">CCHL11_10069</name>
</gene>
<dbReference type="EMBL" id="MPGH01000031">
    <property type="protein sequence ID" value="OLN95709.1"/>
    <property type="molecule type" value="Genomic_DNA"/>
</dbReference>
<keyword evidence="1" id="KW-0723">Serine/threonine-protein kinase</keyword>
<keyword evidence="6" id="KW-1185">Reference proteome</keyword>
<sequence>MDEAAVYLAKDRHEEHCIVNSIRGHWRLQNEADILRRYQSKTPFLHPLIDEVQEPADPPSIILRHLDSELLTKSKKKRLTRSEIKDVARRTLKALLILDKDGMVHTEVKLDKIFVNYGQSGQRFSETQLGNCGGVVHKDSTFAMEGHLIGAAFTRSPEAMFQLSWDTSTDVWSFGNAVGVSNHGSPWNSSAYLCLVHGSGYHHFDPGWEGINPEDQDYEMAVLKRMYHFLGPFPPSIAEIIDPETFEIIHFLNQQGPPQRPLERWTKKEIPSADNRFIRRILKLDTRDRPTVEEILEDEWFTEESDDTREPLPAAVA</sequence>
<organism evidence="5 6">
    <name type="scientific">Colletotrichum chlorophyti</name>
    <dbReference type="NCBI Taxonomy" id="708187"/>
    <lineage>
        <taxon>Eukaryota</taxon>
        <taxon>Fungi</taxon>
        <taxon>Dikarya</taxon>
        <taxon>Ascomycota</taxon>
        <taxon>Pezizomycotina</taxon>
        <taxon>Sordariomycetes</taxon>
        <taxon>Hypocreomycetidae</taxon>
        <taxon>Glomerellales</taxon>
        <taxon>Glomerellaceae</taxon>
        <taxon>Colletotrichum</taxon>
    </lineage>
</organism>
<dbReference type="InterPro" id="IPR011009">
    <property type="entry name" value="Kinase-like_dom_sf"/>
</dbReference>
<dbReference type="Proteomes" id="UP000186583">
    <property type="component" value="Unassembled WGS sequence"/>
</dbReference>
<evidence type="ECO:0000256" key="3">
    <source>
        <dbReference type="ARBA" id="ARBA00022840"/>
    </source>
</evidence>
<dbReference type="SUPFAM" id="SSF56112">
    <property type="entry name" value="Protein kinase-like (PK-like)"/>
    <property type="match status" value="1"/>
</dbReference>
<dbReference type="GO" id="GO:0004674">
    <property type="term" value="F:protein serine/threonine kinase activity"/>
    <property type="evidence" value="ECO:0007669"/>
    <property type="project" value="UniProtKB-KW"/>
</dbReference>
<dbReference type="AlphaFoldDB" id="A0A1Q8S2M7"/>